<keyword evidence="5 6" id="KW-0472">Membrane</keyword>
<name>W4QBD3_9BACI</name>
<comment type="caution">
    <text evidence="8">The sequence shown here is derived from an EMBL/GenBank/DDBJ whole genome shotgun (WGS) entry which is preliminary data.</text>
</comment>
<dbReference type="Gene3D" id="3.40.1710.10">
    <property type="entry name" value="abc type-2 transporter like domain"/>
    <property type="match status" value="1"/>
</dbReference>
<dbReference type="Pfam" id="PF12698">
    <property type="entry name" value="ABC2_membrane_3"/>
    <property type="match status" value="1"/>
</dbReference>
<keyword evidence="9" id="KW-1185">Reference proteome</keyword>
<feature type="domain" description="ABC-2 type transporter transmembrane" evidence="7">
    <location>
        <begin position="19"/>
        <end position="411"/>
    </location>
</feature>
<accession>W4QBD3</accession>
<feature type="transmembrane region" description="Helical" evidence="6">
    <location>
        <begin position="335"/>
        <end position="360"/>
    </location>
</feature>
<feature type="transmembrane region" description="Helical" evidence="6">
    <location>
        <begin position="20"/>
        <end position="41"/>
    </location>
</feature>
<evidence type="ECO:0000256" key="6">
    <source>
        <dbReference type="SAM" id="Phobius"/>
    </source>
</evidence>
<dbReference type="GO" id="GO:0140359">
    <property type="term" value="F:ABC-type transporter activity"/>
    <property type="evidence" value="ECO:0007669"/>
    <property type="project" value="InterPro"/>
</dbReference>
<dbReference type="OrthoDB" id="3078158at2"/>
<evidence type="ECO:0000256" key="5">
    <source>
        <dbReference type="ARBA" id="ARBA00023136"/>
    </source>
</evidence>
<protein>
    <recommendedName>
        <fullName evidence="7">ABC-2 type transporter transmembrane domain-containing protein</fullName>
    </recommendedName>
</protein>
<proteinExistence type="predicted"/>
<dbReference type="Proteomes" id="UP000018895">
    <property type="component" value="Unassembled WGS sequence"/>
</dbReference>
<dbReference type="InterPro" id="IPR013525">
    <property type="entry name" value="ABC2_TM"/>
</dbReference>
<evidence type="ECO:0000256" key="4">
    <source>
        <dbReference type="ARBA" id="ARBA00022989"/>
    </source>
</evidence>
<evidence type="ECO:0000256" key="2">
    <source>
        <dbReference type="ARBA" id="ARBA00022475"/>
    </source>
</evidence>
<dbReference type="RefSeq" id="WP_035339630.1">
    <property type="nucleotide sequence ID" value="NZ_BAUU01000001.1"/>
</dbReference>
<sequence length="421" mass="47179">MWSFIKKDLLLFWRDRKELVTIVTLPIVLVLVMNFAFSGMFGSNDEEQLDLQLAIVNEDNEIEGLDTLEEKLMAVSSSEDDVRQFVEYASYVRPVSLLFDYFNSDELSEWLTVYELEESEAVAKVEEGDLDGILVIPNGFTVDSLYAVFVGEPSTTSLIYKMERETINSGTIYQIVQGFIEHMNVEFALQEIGEDSEAEVLLPEGGFEAVGAGERFTVSQYFTITMGILFSLFVSVTVATKTGEELRQQVVNRILLTNCHPLQFLLGKIVSTFCLVWLQIMFVFILSHFILDVFPDRAMAFWFGVAGIVMVLSLAIAGLAAMFTSISLRVKDLNAASGIFMLVLLLFGISGGNFVPVFILPSWLQELGEWTPNGQALVILTEWVQSEQLSTILTPILLLIGHFLLFTTIALALYPKRGRTN</sequence>
<evidence type="ECO:0000313" key="8">
    <source>
        <dbReference type="EMBL" id="GAE28704.1"/>
    </source>
</evidence>
<keyword evidence="4 6" id="KW-1133">Transmembrane helix</keyword>
<dbReference type="PANTHER" id="PTHR30294">
    <property type="entry name" value="MEMBRANE COMPONENT OF ABC TRANSPORTER YHHJ-RELATED"/>
    <property type="match status" value="1"/>
</dbReference>
<keyword evidence="3 6" id="KW-0812">Transmembrane</keyword>
<reference evidence="8" key="1">
    <citation type="journal article" date="2014" name="Genome Announc.">
        <title>Draft Genome Sequences of Three Alkaliphilic Bacillus Strains, Bacillus wakoensis JCM 9140T, Bacillus akibai JCM 9157T, and Bacillus hemicellulosilyticus JCM 9152T.</title>
        <authorList>
            <person name="Yuki M."/>
            <person name="Oshima K."/>
            <person name="Suda W."/>
            <person name="Oshida Y."/>
            <person name="Kitamura K."/>
            <person name="Iida T."/>
            <person name="Hattori M."/>
            <person name="Ohkuma M."/>
        </authorList>
    </citation>
    <scope>NUCLEOTIDE SEQUENCE [LARGE SCALE GENOMIC DNA]</scope>
    <source>
        <strain evidence="8">JCM 9152</strain>
    </source>
</reference>
<feature type="transmembrane region" description="Helical" evidence="6">
    <location>
        <begin position="299"/>
        <end position="323"/>
    </location>
</feature>
<organism evidence="8 9">
    <name type="scientific">Halalkalibacter hemicellulosilyticusJCM 9152</name>
    <dbReference type="NCBI Taxonomy" id="1236971"/>
    <lineage>
        <taxon>Bacteria</taxon>
        <taxon>Bacillati</taxon>
        <taxon>Bacillota</taxon>
        <taxon>Bacilli</taxon>
        <taxon>Bacillales</taxon>
        <taxon>Bacillaceae</taxon>
        <taxon>Halalkalibacter</taxon>
    </lineage>
</organism>
<feature type="transmembrane region" description="Helical" evidence="6">
    <location>
        <begin position="392"/>
        <end position="414"/>
    </location>
</feature>
<dbReference type="AlphaFoldDB" id="W4QBD3"/>
<dbReference type="GO" id="GO:0005886">
    <property type="term" value="C:plasma membrane"/>
    <property type="evidence" value="ECO:0007669"/>
    <property type="project" value="UniProtKB-SubCell"/>
</dbReference>
<feature type="transmembrane region" description="Helical" evidence="6">
    <location>
        <begin position="221"/>
        <end position="243"/>
    </location>
</feature>
<evidence type="ECO:0000256" key="3">
    <source>
        <dbReference type="ARBA" id="ARBA00022692"/>
    </source>
</evidence>
<evidence type="ECO:0000256" key="1">
    <source>
        <dbReference type="ARBA" id="ARBA00004651"/>
    </source>
</evidence>
<evidence type="ECO:0000259" key="7">
    <source>
        <dbReference type="Pfam" id="PF12698"/>
    </source>
</evidence>
<dbReference type="EMBL" id="BAUU01000001">
    <property type="protein sequence ID" value="GAE28704.1"/>
    <property type="molecule type" value="Genomic_DNA"/>
</dbReference>
<dbReference type="InterPro" id="IPR051449">
    <property type="entry name" value="ABC-2_transporter_component"/>
</dbReference>
<dbReference type="PANTHER" id="PTHR30294:SF29">
    <property type="entry name" value="MULTIDRUG ABC TRANSPORTER PERMEASE YBHS-RELATED"/>
    <property type="match status" value="1"/>
</dbReference>
<comment type="subcellular location">
    <subcellularLocation>
        <location evidence="1">Cell membrane</location>
        <topology evidence="1">Multi-pass membrane protein</topology>
    </subcellularLocation>
</comment>
<evidence type="ECO:0000313" key="9">
    <source>
        <dbReference type="Proteomes" id="UP000018895"/>
    </source>
</evidence>
<keyword evidence="2" id="KW-1003">Cell membrane</keyword>
<feature type="transmembrane region" description="Helical" evidence="6">
    <location>
        <begin position="264"/>
        <end position="287"/>
    </location>
</feature>
<dbReference type="STRING" id="1236971.JCM9152_32"/>
<gene>
    <name evidence="8" type="ORF">JCM9152_32</name>
</gene>